<dbReference type="RefSeq" id="WP_109594376.1">
    <property type="nucleotide sequence ID" value="NZ_BONA01000049.1"/>
</dbReference>
<gene>
    <name evidence="3" type="ORF">BC793_108217</name>
</gene>
<dbReference type="PANTHER" id="PTHR43428:SF1">
    <property type="entry name" value="ARSENATE REDUCTASE"/>
    <property type="match status" value="1"/>
</dbReference>
<evidence type="ECO:0000259" key="2">
    <source>
        <dbReference type="PROSITE" id="PS50987"/>
    </source>
</evidence>
<dbReference type="PANTHER" id="PTHR43428">
    <property type="entry name" value="ARSENATE REDUCTASE"/>
    <property type="match status" value="1"/>
</dbReference>
<dbReference type="InterPro" id="IPR036390">
    <property type="entry name" value="WH_DNA-bd_sf"/>
</dbReference>
<dbReference type="Pfam" id="PF01451">
    <property type="entry name" value="LMWPc"/>
    <property type="match status" value="1"/>
</dbReference>
<dbReference type="InterPro" id="IPR011991">
    <property type="entry name" value="ArsR-like_HTH"/>
</dbReference>
<dbReference type="CDD" id="cd00090">
    <property type="entry name" value="HTH_ARSR"/>
    <property type="match status" value="1"/>
</dbReference>
<dbReference type="PROSITE" id="PS50987">
    <property type="entry name" value="HTH_ARSR_2"/>
    <property type="match status" value="1"/>
</dbReference>
<evidence type="ECO:0000313" key="4">
    <source>
        <dbReference type="Proteomes" id="UP000245697"/>
    </source>
</evidence>
<dbReference type="SUPFAM" id="SSF46785">
    <property type="entry name" value="Winged helix' DNA-binding domain"/>
    <property type="match status" value="1"/>
</dbReference>
<dbReference type="OrthoDB" id="9784339at2"/>
<reference evidence="3 4" key="1">
    <citation type="submission" date="2018-05" db="EMBL/GenBank/DDBJ databases">
        <title>Genomic Encyclopedia of Archaeal and Bacterial Type Strains, Phase II (KMG-II): from individual species to whole genera.</title>
        <authorList>
            <person name="Goeker M."/>
        </authorList>
    </citation>
    <scope>NUCLEOTIDE SEQUENCE [LARGE SCALE GENOMIC DNA]</scope>
    <source>
        <strain evidence="3 4">DSM 45184</strain>
    </source>
</reference>
<dbReference type="AlphaFoldDB" id="A0A316FGA3"/>
<dbReference type="Proteomes" id="UP000245697">
    <property type="component" value="Unassembled WGS sequence"/>
</dbReference>
<sequence>MGTDTPPAFLTAAGHPVRWRLLSELARTDLAVHELTTRLGHPQNLISYHLGKLRRAGLVTARRSSADGRDTYYALHLAQCSAMLTGTGAALHPALRLRSPSPARPGRRVRVLFLCTGNSARSPMAEAILRRHTTAPAEIHSAGVNPRPLHRYAVQALAARGIDPPGTGPTHVSQLTGAPFDHVITLCDRVKEVCPDFEAAGRVHWSIPEPVDRPDFDHLADQLTERIGFFLHRLAITSEEAS</sequence>
<dbReference type="InterPro" id="IPR036388">
    <property type="entry name" value="WH-like_DNA-bd_sf"/>
</dbReference>
<comment type="caution">
    <text evidence="3">The sequence shown here is derived from an EMBL/GenBank/DDBJ whole genome shotgun (WGS) entry which is preliminary data.</text>
</comment>
<protein>
    <submittedName>
        <fullName evidence="3">Protein-tyrosine-phosphatase</fullName>
    </submittedName>
</protein>
<accession>A0A316FGA3</accession>
<dbReference type="InterPro" id="IPR000835">
    <property type="entry name" value="HTH_MarR-typ"/>
</dbReference>
<dbReference type="InterPro" id="IPR036196">
    <property type="entry name" value="Ptyr_pPase_sf"/>
</dbReference>
<dbReference type="SUPFAM" id="SSF52788">
    <property type="entry name" value="Phosphotyrosine protein phosphatases I"/>
    <property type="match status" value="1"/>
</dbReference>
<dbReference type="SMART" id="SM00418">
    <property type="entry name" value="HTH_ARSR"/>
    <property type="match status" value="1"/>
</dbReference>
<dbReference type="GO" id="GO:0003700">
    <property type="term" value="F:DNA-binding transcription factor activity"/>
    <property type="evidence" value="ECO:0007669"/>
    <property type="project" value="InterPro"/>
</dbReference>
<name>A0A316FGA3_9ACTN</name>
<dbReference type="GO" id="GO:0046685">
    <property type="term" value="P:response to arsenic-containing substance"/>
    <property type="evidence" value="ECO:0007669"/>
    <property type="project" value="UniProtKB-KW"/>
</dbReference>
<dbReference type="Gene3D" id="3.40.50.2300">
    <property type="match status" value="1"/>
</dbReference>
<dbReference type="CDD" id="cd16345">
    <property type="entry name" value="LMWP_ArsC"/>
    <property type="match status" value="1"/>
</dbReference>
<feature type="domain" description="HTH arsR-type" evidence="2">
    <location>
        <begin position="1"/>
        <end position="95"/>
    </location>
</feature>
<dbReference type="Pfam" id="PF12802">
    <property type="entry name" value="MarR_2"/>
    <property type="match status" value="1"/>
</dbReference>
<keyword evidence="1" id="KW-0059">Arsenical resistance</keyword>
<dbReference type="Gene3D" id="1.10.10.10">
    <property type="entry name" value="Winged helix-like DNA-binding domain superfamily/Winged helix DNA-binding domain"/>
    <property type="match status" value="1"/>
</dbReference>
<proteinExistence type="predicted"/>
<evidence type="ECO:0000313" key="3">
    <source>
        <dbReference type="EMBL" id="PWK47102.1"/>
    </source>
</evidence>
<dbReference type="InterPro" id="IPR023485">
    <property type="entry name" value="Ptyr_pPase"/>
</dbReference>
<dbReference type="InterPro" id="IPR001845">
    <property type="entry name" value="HTH_ArsR_DNA-bd_dom"/>
</dbReference>
<keyword evidence="4" id="KW-1185">Reference proteome</keyword>
<dbReference type="EMBL" id="QGGR01000008">
    <property type="protein sequence ID" value="PWK47102.1"/>
    <property type="molecule type" value="Genomic_DNA"/>
</dbReference>
<dbReference type="SMART" id="SM00226">
    <property type="entry name" value="LMWPc"/>
    <property type="match status" value="1"/>
</dbReference>
<organism evidence="3 4">
    <name type="scientific">Actinoplanes xinjiangensis</name>
    <dbReference type="NCBI Taxonomy" id="512350"/>
    <lineage>
        <taxon>Bacteria</taxon>
        <taxon>Bacillati</taxon>
        <taxon>Actinomycetota</taxon>
        <taxon>Actinomycetes</taxon>
        <taxon>Micromonosporales</taxon>
        <taxon>Micromonosporaceae</taxon>
        <taxon>Actinoplanes</taxon>
    </lineage>
</organism>
<evidence type="ECO:0000256" key="1">
    <source>
        <dbReference type="ARBA" id="ARBA00022849"/>
    </source>
</evidence>